<sequence>MKQFLHLGSVNACEKTSFLFLHQELMSSVQLVQSWYIQSLQELLDLRDKSAKDIKAVYEQKLKDIKQINEKMQKKVV</sequence>
<evidence type="ECO:0000313" key="1">
    <source>
        <dbReference type="Ensembl" id="ENSVURP00010008839.1"/>
    </source>
</evidence>
<name>A0A4X2KA59_VOMUR</name>
<dbReference type="InterPro" id="IPR036784">
    <property type="entry name" value="AK/P_DHK_N_sf"/>
</dbReference>
<evidence type="ECO:0000313" key="2">
    <source>
        <dbReference type="Proteomes" id="UP000314987"/>
    </source>
</evidence>
<dbReference type="Ensembl" id="ENSVURT00010010034.1">
    <property type="protein sequence ID" value="ENSVURP00010008839.1"/>
    <property type="gene ID" value="ENSVURG00010006855.1"/>
</dbReference>
<protein>
    <submittedName>
        <fullName evidence="1">Uncharacterized protein</fullName>
    </submittedName>
</protein>
<reference evidence="1" key="2">
    <citation type="submission" date="2025-08" db="UniProtKB">
        <authorList>
            <consortium name="Ensembl"/>
        </authorList>
    </citation>
    <scope>IDENTIFICATION</scope>
</reference>
<dbReference type="Proteomes" id="UP000314987">
    <property type="component" value="Unassembled WGS sequence"/>
</dbReference>
<dbReference type="AlphaFoldDB" id="A0A4X2KA59"/>
<organism evidence="1 2">
    <name type="scientific">Vombatus ursinus</name>
    <name type="common">Common wombat</name>
    <dbReference type="NCBI Taxonomy" id="29139"/>
    <lineage>
        <taxon>Eukaryota</taxon>
        <taxon>Metazoa</taxon>
        <taxon>Chordata</taxon>
        <taxon>Craniata</taxon>
        <taxon>Vertebrata</taxon>
        <taxon>Euteleostomi</taxon>
        <taxon>Mammalia</taxon>
        <taxon>Metatheria</taxon>
        <taxon>Diprotodontia</taxon>
        <taxon>Vombatidae</taxon>
        <taxon>Vombatus</taxon>
    </lineage>
</organism>
<keyword evidence="2" id="KW-1185">Reference proteome</keyword>
<proteinExistence type="predicted"/>
<accession>A0A4X2KA59</accession>
<reference evidence="2" key="1">
    <citation type="submission" date="2018-12" db="EMBL/GenBank/DDBJ databases">
        <authorList>
            <person name="Yazar S."/>
        </authorList>
    </citation>
    <scope>NUCLEOTIDE SEQUENCE [LARGE SCALE GENOMIC DNA]</scope>
</reference>
<reference evidence="1" key="3">
    <citation type="submission" date="2025-09" db="UniProtKB">
        <authorList>
            <consortium name="Ensembl"/>
        </authorList>
    </citation>
    <scope>IDENTIFICATION</scope>
</reference>
<dbReference type="SUPFAM" id="SSF69012">
    <property type="entry name" value="alpha-ketoacid dehydrogenase kinase, N-terminal domain"/>
    <property type="match status" value="1"/>
</dbReference>
<dbReference type="STRING" id="29139.ENSVURP00010008839"/>
<dbReference type="Gene3D" id="1.20.140.20">
    <property type="entry name" value="Alpha-ketoacid/pyruvate dehydrogenase kinase, N-terminal domain"/>
    <property type="match status" value="1"/>
</dbReference>